<feature type="domain" description="SEC7" evidence="1">
    <location>
        <begin position="2"/>
        <end position="38"/>
    </location>
</feature>
<evidence type="ECO:0000313" key="2">
    <source>
        <dbReference type="EMBL" id="VDK47878.1"/>
    </source>
</evidence>
<dbReference type="Proteomes" id="UP000281553">
    <property type="component" value="Unassembled WGS sequence"/>
</dbReference>
<dbReference type="GO" id="GO:0032012">
    <property type="term" value="P:regulation of ARF protein signal transduction"/>
    <property type="evidence" value="ECO:0007669"/>
    <property type="project" value="InterPro"/>
</dbReference>
<proteinExistence type="predicted"/>
<dbReference type="OrthoDB" id="430364at2759"/>
<dbReference type="GO" id="GO:0005085">
    <property type="term" value="F:guanyl-nucleotide exchange factor activity"/>
    <property type="evidence" value="ECO:0007669"/>
    <property type="project" value="InterPro"/>
</dbReference>
<dbReference type="AlphaFoldDB" id="A0A3P6S167"/>
<dbReference type="InterPro" id="IPR000904">
    <property type="entry name" value="Sec7_dom"/>
</dbReference>
<dbReference type="Gene3D" id="1.10.220.20">
    <property type="match status" value="1"/>
</dbReference>
<keyword evidence="3" id="KW-1185">Reference proteome</keyword>
<accession>A0A3P6S167</accession>
<sequence>MLVKYRFLETSPRQIARFLLTRRGLSRSAIGEYLGEMKDDLAKATTRLVLAA</sequence>
<protein>
    <recommendedName>
        <fullName evidence="1">SEC7 domain-containing protein</fullName>
    </recommendedName>
</protein>
<organism evidence="2 3">
    <name type="scientific">Dibothriocephalus latus</name>
    <name type="common">Fish tapeworm</name>
    <name type="synonym">Diphyllobothrium latum</name>
    <dbReference type="NCBI Taxonomy" id="60516"/>
    <lineage>
        <taxon>Eukaryota</taxon>
        <taxon>Metazoa</taxon>
        <taxon>Spiralia</taxon>
        <taxon>Lophotrochozoa</taxon>
        <taxon>Platyhelminthes</taxon>
        <taxon>Cestoda</taxon>
        <taxon>Eucestoda</taxon>
        <taxon>Diphyllobothriidea</taxon>
        <taxon>Diphyllobothriidae</taxon>
        <taxon>Dibothriocephalus</taxon>
    </lineage>
</organism>
<dbReference type="EMBL" id="UYRU01012310">
    <property type="protein sequence ID" value="VDK47878.1"/>
    <property type="molecule type" value="Genomic_DNA"/>
</dbReference>
<evidence type="ECO:0000259" key="1">
    <source>
        <dbReference type="Pfam" id="PF01369"/>
    </source>
</evidence>
<evidence type="ECO:0000313" key="3">
    <source>
        <dbReference type="Proteomes" id="UP000281553"/>
    </source>
</evidence>
<dbReference type="SUPFAM" id="SSF48425">
    <property type="entry name" value="Sec7 domain"/>
    <property type="match status" value="1"/>
</dbReference>
<name>A0A3P6S167_DIBLA</name>
<dbReference type="InterPro" id="IPR035999">
    <property type="entry name" value="Sec7_dom_sf"/>
</dbReference>
<dbReference type="Pfam" id="PF01369">
    <property type="entry name" value="Sec7"/>
    <property type="match status" value="1"/>
</dbReference>
<reference evidence="2 3" key="1">
    <citation type="submission" date="2018-11" db="EMBL/GenBank/DDBJ databases">
        <authorList>
            <consortium name="Pathogen Informatics"/>
        </authorList>
    </citation>
    <scope>NUCLEOTIDE SEQUENCE [LARGE SCALE GENOMIC DNA]</scope>
</reference>
<gene>
    <name evidence="2" type="ORF">DILT_LOCUS1626</name>
</gene>